<feature type="domain" description="Metallo-beta-lactamase" evidence="3">
    <location>
        <begin position="47"/>
        <end position="213"/>
    </location>
</feature>
<dbReference type="Proteomes" id="UP001060414">
    <property type="component" value="Chromosome"/>
</dbReference>
<dbReference type="InterPro" id="IPR001279">
    <property type="entry name" value="Metallo-B-lactamas"/>
</dbReference>
<evidence type="ECO:0000256" key="2">
    <source>
        <dbReference type="SAM" id="SignalP"/>
    </source>
</evidence>
<reference evidence="4" key="1">
    <citation type="journal article" date="2022" name="Environ. Microbiol.">
        <title>Geoalkalibacter halelectricus SAP #1 sp. nov. possessing extracellular electron transfer and mineral#reducing capabilities from a haloalkaline environment.</title>
        <authorList>
            <person name="Yadav S."/>
            <person name="Singh R."/>
            <person name="Sundharam S.S."/>
            <person name="Chaudhary S."/>
            <person name="Krishnamurthi S."/>
            <person name="Patil S.A."/>
        </authorList>
    </citation>
    <scope>NUCLEOTIDE SEQUENCE</scope>
    <source>
        <strain evidence="4">SAP-1</strain>
    </source>
</reference>
<evidence type="ECO:0000313" key="5">
    <source>
        <dbReference type="Proteomes" id="UP001060414"/>
    </source>
</evidence>
<evidence type="ECO:0000256" key="1">
    <source>
        <dbReference type="ARBA" id="ARBA00005250"/>
    </source>
</evidence>
<comment type="similarity">
    <text evidence="1">Belongs to the metallo-beta-lactamase superfamily. Class-B beta-lactamase family.</text>
</comment>
<evidence type="ECO:0000259" key="3">
    <source>
        <dbReference type="SMART" id="SM00849"/>
    </source>
</evidence>
<dbReference type="CDD" id="cd16282">
    <property type="entry name" value="metallo-hydrolase-like_MBL-fold"/>
    <property type="match status" value="1"/>
</dbReference>
<accession>A0ABY5ZGK2</accession>
<name>A0ABY5ZGK2_9BACT</name>
<protein>
    <submittedName>
        <fullName evidence="4">MBL fold metallo-hydrolase</fullName>
    </submittedName>
</protein>
<evidence type="ECO:0000313" key="4">
    <source>
        <dbReference type="EMBL" id="UWZ78283.1"/>
    </source>
</evidence>
<dbReference type="Gene3D" id="3.60.15.10">
    <property type="entry name" value="Ribonuclease Z/Hydroxyacylglutathione hydrolase-like"/>
    <property type="match status" value="1"/>
</dbReference>
<organism evidence="4 5">
    <name type="scientific">Geoalkalibacter halelectricus</name>
    <dbReference type="NCBI Taxonomy" id="2847045"/>
    <lineage>
        <taxon>Bacteria</taxon>
        <taxon>Pseudomonadati</taxon>
        <taxon>Thermodesulfobacteriota</taxon>
        <taxon>Desulfuromonadia</taxon>
        <taxon>Desulfuromonadales</taxon>
        <taxon>Geoalkalibacteraceae</taxon>
        <taxon>Geoalkalibacter</taxon>
    </lineage>
</organism>
<dbReference type="SUPFAM" id="SSF56281">
    <property type="entry name" value="Metallo-hydrolase/oxidoreductase"/>
    <property type="match status" value="1"/>
</dbReference>
<feature type="signal peptide" evidence="2">
    <location>
        <begin position="1"/>
        <end position="21"/>
    </location>
</feature>
<feature type="chain" id="PRO_5046132886" evidence="2">
    <location>
        <begin position="22"/>
        <end position="287"/>
    </location>
</feature>
<keyword evidence="5" id="KW-1185">Reference proteome</keyword>
<gene>
    <name evidence="4" type="ORF">L9S41_11305</name>
</gene>
<proteinExistence type="inferred from homology"/>
<keyword evidence="2" id="KW-0732">Signal</keyword>
<dbReference type="PANTHER" id="PTHR42951">
    <property type="entry name" value="METALLO-BETA-LACTAMASE DOMAIN-CONTAINING"/>
    <property type="match status" value="1"/>
</dbReference>
<dbReference type="SMART" id="SM00849">
    <property type="entry name" value="Lactamase_B"/>
    <property type="match status" value="1"/>
</dbReference>
<dbReference type="Pfam" id="PF00753">
    <property type="entry name" value="Lactamase_B"/>
    <property type="match status" value="1"/>
</dbReference>
<sequence>MRFFQILLVFSLLLGSTSVWANTFSYELEKLEEGVYAAIAKAGSRATSNAIIIEAGDSVVVAGAHFTSEALRDLISATALVSVKPIRYFILSHHHRGFSHVDLDFPPSKEVIMSWQTYQALSSQSRPIRFPVMFFDQGLTLKVGERTIILTNMERGHTEGDTVVYLPDSGILFTSDLFYNGGAGYLGDGHMQDWILALEFLERLRPEKIVPGYGPVAKRGDLTDFKNYLRAFVSEILYLIEKGHSLAETKRKFSLSRYEHLAGFGQFRDVNIERAYEDLKNTVVNAP</sequence>
<dbReference type="EMBL" id="CP092109">
    <property type="protein sequence ID" value="UWZ78283.1"/>
    <property type="molecule type" value="Genomic_DNA"/>
</dbReference>
<dbReference type="RefSeq" id="WP_260746632.1">
    <property type="nucleotide sequence ID" value="NZ_CP092109.1"/>
</dbReference>
<dbReference type="PANTHER" id="PTHR42951:SF4">
    <property type="entry name" value="ACYL-COENZYME A THIOESTERASE MBLAC2"/>
    <property type="match status" value="1"/>
</dbReference>
<dbReference type="InterPro" id="IPR036866">
    <property type="entry name" value="RibonucZ/Hydroxyglut_hydro"/>
</dbReference>
<dbReference type="InterPro" id="IPR050855">
    <property type="entry name" value="NDM-1-like"/>
</dbReference>